<dbReference type="Gene3D" id="1.10.8.730">
    <property type="match status" value="1"/>
</dbReference>
<dbReference type="EMBL" id="JAEKNS010000143">
    <property type="protein sequence ID" value="MBJ7595991.1"/>
    <property type="molecule type" value="Genomic_DNA"/>
</dbReference>
<evidence type="ECO:0000313" key="2">
    <source>
        <dbReference type="EMBL" id="MBJ7595991.1"/>
    </source>
</evidence>
<keyword evidence="2" id="KW-0067">ATP-binding</keyword>
<keyword evidence="2" id="KW-0547">Nucleotide-binding</keyword>
<organism evidence="2 3">
    <name type="scientific">Candidatus Aeolococcus gillhamiae</name>
    <dbReference type="NCBI Taxonomy" id="3127015"/>
    <lineage>
        <taxon>Bacteria</taxon>
        <taxon>Bacillati</taxon>
        <taxon>Candidatus Dormiibacterota</taxon>
        <taxon>Candidatus Dormibacteria</taxon>
        <taxon>Candidatus Aeolococcales</taxon>
        <taxon>Candidatus Aeolococcaceae</taxon>
        <taxon>Candidatus Aeolococcus</taxon>
    </lineage>
</organism>
<protein>
    <submittedName>
        <fullName evidence="2">ATP-binding protein</fullName>
    </submittedName>
</protein>
<comment type="caution">
    <text evidence="2">The sequence shown here is derived from an EMBL/GenBank/DDBJ whole genome shotgun (WGS) entry which is preliminary data.</text>
</comment>
<feature type="region of interest" description="Disordered" evidence="1">
    <location>
        <begin position="309"/>
        <end position="382"/>
    </location>
</feature>
<dbReference type="InterPro" id="IPR027417">
    <property type="entry name" value="P-loop_NTPase"/>
</dbReference>
<gene>
    <name evidence="2" type="ORF">JF886_14255</name>
</gene>
<feature type="compositionally biased region" description="Low complexity" evidence="1">
    <location>
        <begin position="331"/>
        <end position="340"/>
    </location>
</feature>
<dbReference type="Proteomes" id="UP000606991">
    <property type="component" value="Unassembled WGS sequence"/>
</dbReference>
<reference evidence="2 3" key="1">
    <citation type="submission" date="2020-10" db="EMBL/GenBank/DDBJ databases">
        <title>Ca. Dormibacterota MAGs.</title>
        <authorList>
            <person name="Montgomery K."/>
        </authorList>
    </citation>
    <scope>NUCLEOTIDE SEQUENCE [LARGE SCALE GENOMIC DNA]</scope>
    <source>
        <strain evidence="2">SC8812_S17_18</strain>
    </source>
</reference>
<dbReference type="Pfam" id="PF12846">
    <property type="entry name" value="AAA_10"/>
    <property type="match status" value="1"/>
</dbReference>
<accession>A0A934JUK0</accession>
<dbReference type="SUPFAM" id="SSF52540">
    <property type="entry name" value="P-loop containing nucleoside triphosphate hydrolases"/>
    <property type="match status" value="1"/>
</dbReference>
<evidence type="ECO:0000313" key="3">
    <source>
        <dbReference type="Proteomes" id="UP000606991"/>
    </source>
</evidence>
<dbReference type="Gene3D" id="3.40.50.300">
    <property type="entry name" value="P-loop containing nucleotide triphosphate hydrolases"/>
    <property type="match status" value="1"/>
</dbReference>
<name>A0A934JUK0_9BACT</name>
<feature type="compositionally biased region" description="Basic residues" evidence="1">
    <location>
        <begin position="276"/>
        <end position="285"/>
    </location>
</feature>
<sequence>MILDTVHHPAHRVTTAHLQVVYPGVAQDSLGSRGAYIGRDLHGGSFCYDPWELYARGDLTGPNMLVIGQIGRGKSAFVKTFVYRQLLFGRHAVLLDPKGENAALCAAVGTEPIALRPGGAVRLNPLDAVPGIGVDAHDVLHARTSLVAALLGAVLARSVTPEEMVGIEGSLVAAGVGGRMPTLRGVVDALLAPGTSAAELARTTVVALAEGTRTAGLALRRLVDGDLRGMFDAETSGTVHLDDRLVSFDLAALYQSPALGLLMTCVAAWLQDRRRAPSHRGHRRGVGGARQPPDSGVACRQLQAVALARRAVHRRPPPPQRPPRCRDGGVAPAQARPRAAQRLRDGRGIQSAAVGDRGDRTTARAQRTGGGVPRPAAAGDGALEGGAAELHRRARTRERGACHRRHRRAHGCGPPGVREF</sequence>
<dbReference type="GO" id="GO:0005524">
    <property type="term" value="F:ATP binding"/>
    <property type="evidence" value="ECO:0007669"/>
    <property type="project" value="UniProtKB-KW"/>
</dbReference>
<dbReference type="AlphaFoldDB" id="A0A934JUK0"/>
<evidence type="ECO:0000256" key="1">
    <source>
        <dbReference type="SAM" id="MobiDB-lite"/>
    </source>
</evidence>
<proteinExistence type="predicted"/>
<feature type="region of interest" description="Disordered" evidence="1">
    <location>
        <begin position="275"/>
        <end position="297"/>
    </location>
</feature>